<gene>
    <name evidence="1" type="ORF">HAX54_019410</name>
</gene>
<proteinExistence type="predicted"/>
<sequence>MSPSSAPFSLCAAAGVCCCHQLPKPTFYPSLQLLTSVFSFLCSFLSSCCCRSSPDGEDTTITGIQSNLRYKKGPYLADKDVRIVRPQILPTPSEITKNFFTGFVPLEVTRDDKIKKLERDLVRVVAIKKDSRVVENDLEPSRALVEFGVVGGDATTPNFGVNGGGGGYSPNVGGDFGGADGGGGEGFSPINEEVRCPPETPFTRENLLMLVPIPLRSLLFL</sequence>
<name>A0ABS8URF2_DATST</name>
<accession>A0ABS8URF2</accession>
<keyword evidence="2" id="KW-1185">Reference proteome</keyword>
<reference evidence="1 2" key="1">
    <citation type="journal article" date="2021" name="BMC Genomics">
        <title>Datura genome reveals duplications of psychoactive alkaloid biosynthetic genes and high mutation rate following tissue culture.</title>
        <authorList>
            <person name="Rajewski A."/>
            <person name="Carter-House D."/>
            <person name="Stajich J."/>
            <person name="Litt A."/>
        </authorList>
    </citation>
    <scope>NUCLEOTIDE SEQUENCE [LARGE SCALE GENOMIC DNA]</scope>
    <source>
        <strain evidence="1">AR-01</strain>
    </source>
</reference>
<dbReference type="Proteomes" id="UP000823775">
    <property type="component" value="Unassembled WGS sequence"/>
</dbReference>
<comment type="caution">
    <text evidence="1">The sequence shown here is derived from an EMBL/GenBank/DDBJ whole genome shotgun (WGS) entry which is preliminary data.</text>
</comment>
<dbReference type="EMBL" id="JACEIK010002360">
    <property type="protein sequence ID" value="MCD9560667.1"/>
    <property type="molecule type" value="Genomic_DNA"/>
</dbReference>
<organism evidence="1 2">
    <name type="scientific">Datura stramonium</name>
    <name type="common">Jimsonweed</name>
    <name type="synonym">Common thornapple</name>
    <dbReference type="NCBI Taxonomy" id="4076"/>
    <lineage>
        <taxon>Eukaryota</taxon>
        <taxon>Viridiplantae</taxon>
        <taxon>Streptophyta</taxon>
        <taxon>Embryophyta</taxon>
        <taxon>Tracheophyta</taxon>
        <taxon>Spermatophyta</taxon>
        <taxon>Magnoliopsida</taxon>
        <taxon>eudicotyledons</taxon>
        <taxon>Gunneridae</taxon>
        <taxon>Pentapetalae</taxon>
        <taxon>asterids</taxon>
        <taxon>lamiids</taxon>
        <taxon>Solanales</taxon>
        <taxon>Solanaceae</taxon>
        <taxon>Solanoideae</taxon>
        <taxon>Datureae</taxon>
        <taxon>Datura</taxon>
    </lineage>
</organism>
<protein>
    <submittedName>
        <fullName evidence="1">Uncharacterized protein</fullName>
    </submittedName>
</protein>
<evidence type="ECO:0000313" key="1">
    <source>
        <dbReference type="EMBL" id="MCD9560667.1"/>
    </source>
</evidence>
<evidence type="ECO:0000313" key="2">
    <source>
        <dbReference type="Proteomes" id="UP000823775"/>
    </source>
</evidence>